<dbReference type="Proteomes" id="UP000887565">
    <property type="component" value="Unplaced"/>
</dbReference>
<sequence>MDAVVVAKGPPGVCTCTQKHHFGCHQHGPQKC</sequence>
<name>A0A915IIN5_ROMCU</name>
<evidence type="ECO:0000313" key="1">
    <source>
        <dbReference type="Proteomes" id="UP000887565"/>
    </source>
</evidence>
<dbReference type="AlphaFoldDB" id="A0A915IIN5"/>
<protein>
    <submittedName>
        <fullName evidence="2">Uncharacterized protein</fullName>
    </submittedName>
</protein>
<evidence type="ECO:0000313" key="2">
    <source>
        <dbReference type="WBParaSite" id="nRc.2.0.1.t14037-RA"/>
    </source>
</evidence>
<accession>A0A915IIN5</accession>
<organism evidence="1 2">
    <name type="scientific">Romanomermis culicivorax</name>
    <name type="common">Nematode worm</name>
    <dbReference type="NCBI Taxonomy" id="13658"/>
    <lineage>
        <taxon>Eukaryota</taxon>
        <taxon>Metazoa</taxon>
        <taxon>Ecdysozoa</taxon>
        <taxon>Nematoda</taxon>
        <taxon>Enoplea</taxon>
        <taxon>Dorylaimia</taxon>
        <taxon>Mermithida</taxon>
        <taxon>Mermithoidea</taxon>
        <taxon>Mermithidae</taxon>
        <taxon>Romanomermis</taxon>
    </lineage>
</organism>
<proteinExistence type="predicted"/>
<dbReference type="WBParaSite" id="nRc.2.0.1.t14037-RA">
    <property type="protein sequence ID" value="nRc.2.0.1.t14037-RA"/>
    <property type="gene ID" value="nRc.2.0.1.g14037"/>
</dbReference>
<reference evidence="2" key="1">
    <citation type="submission" date="2022-11" db="UniProtKB">
        <authorList>
            <consortium name="WormBaseParasite"/>
        </authorList>
    </citation>
    <scope>IDENTIFICATION</scope>
</reference>
<keyword evidence="1" id="KW-1185">Reference proteome</keyword>